<reference evidence="3 4" key="1">
    <citation type="journal article" date="2011" name="Genome Biol.">
        <title>Comparative genome sequence analysis underscores mycoparasitism as the ancestral life style of Trichoderma.</title>
        <authorList>
            <person name="Kubicek C.P."/>
            <person name="Herrera-Estrella A."/>
            <person name="Seidl-Seiboth V."/>
            <person name="Martinez D.A."/>
            <person name="Druzhinina I.S."/>
            <person name="Thon M."/>
            <person name="Zeilinger S."/>
            <person name="Casas-Flores S."/>
            <person name="Horwitz B.A."/>
            <person name="Mukherjee P.K."/>
            <person name="Mukherjee M."/>
            <person name="Kredics L."/>
            <person name="Alcaraz L.D."/>
            <person name="Aerts A."/>
            <person name="Antal Z."/>
            <person name="Atanasova L."/>
            <person name="Cervantes-Badillo M.G."/>
            <person name="Challacombe J."/>
            <person name="Chertkov O."/>
            <person name="McCluskey K."/>
            <person name="Coulpier F."/>
            <person name="Deshpande N."/>
            <person name="von Doehren H."/>
            <person name="Ebbole D.J."/>
            <person name="Esquivel-Naranjo E.U."/>
            <person name="Fekete E."/>
            <person name="Flipphi M."/>
            <person name="Glaser F."/>
            <person name="Gomez-Rodriguez E.Y."/>
            <person name="Gruber S."/>
            <person name="Han C."/>
            <person name="Henrissat B."/>
            <person name="Hermosa R."/>
            <person name="Hernandez-Onate M."/>
            <person name="Karaffa L."/>
            <person name="Kosti I."/>
            <person name="Le Crom S."/>
            <person name="Lindquist E."/>
            <person name="Lucas S."/>
            <person name="Luebeck M."/>
            <person name="Luebeck P.S."/>
            <person name="Margeot A."/>
            <person name="Metz B."/>
            <person name="Misra M."/>
            <person name="Nevalainen H."/>
            <person name="Omann M."/>
            <person name="Packer N."/>
            <person name="Perrone G."/>
            <person name="Uresti-Rivera E.E."/>
            <person name="Salamov A."/>
            <person name="Schmoll M."/>
            <person name="Seiboth B."/>
            <person name="Shapiro H."/>
            <person name="Sukno S."/>
            <person name="Tamayo-Ramos J.A."/>
            <person name="Tisch D."/>
            <person name="Wiest A."/>
            <person name="Wilkinson H.H."/>
            <person name="Zhang M."/>
            <person name="Coutinho P.M."/>
            <person name="Kenerley C.M."/>
            <person name="Monte E."/>
            <person name="Baker S.E."/>
            <person name="Grigoriev I.V."/>
        </authorList>
    </citation>
    <scope>NUCLEOTIDE SEQUENCE [LARGE SCALE GENOMIC DNA]</scope>
    <source>
        <strain evidence="4">ATCC 20476 / IMI 206040</strain>
    </source>
</reference>
<name>G9P4T1_HYPAI</name>
<gene>
    <name evidence="3" type="ORF">TRIATDRAFT_84950</name>
</gene>
<dbReference type="AlphaFoldDB" id="G9P4T1"/>
<dbReference type="EMBL" id="ABDG02000027">
    <property type="protein sequence ID" value="EHK41225.1"/>
    <property type="molecule type" value="Genomic_DNA"/>
</dbReference>
<keyword evidence="2" id="KW-0732">Signal</keyword>
<feature type="compositionally biased region" description="Basic residues" evidence="1">
    <location>
        <begin position="203"/>
        <end position="215"/>
    </location>
</feature>
<evidence type="ECO:0000313" key="4">
    <source>
        <dbReference type="Proteomes" id="UP000005426"/>
    </source>
</evidence>
<proteinExistence type="predicted"/>
<evidence type="ECO:0000256" key="2">
    <source>
        <dbReference type="SAM" id="SignalP"/>
    </source>
</evidence>
<feature type="region of interest" description="Disordered" evidence="1">
    <location>
        <begin position="196"/>
        <end position="221"/>
    </location>
</feature>
<dbReference type="HOGENOM" id="CLU_1250819_0_0_1"/>
<organism evidence="3 4">
    <name type="scientific">Hypocrea atroviridis (strain ATCC 20476 / IMI 206040)</name>
    <name type="common">Trichoderma atroviride</name>
    <dbReference type="NCBI Taxonomy" id="452589"/>
    <lineage>
        <taxon>Eukaryota</taxon>
        <taxon>Fungi</taxon>
        <taxon>Dikarya</taxon>
        <taxon>Ascomycota</taxon>
        <taxon>Pezizomycotina</taxon>
        <taxon>Sordariomycetes</taxon>
        <taxon>Hypocreomycetidae</taxon>
        <taxon>Hypocreales</taxon>
        <taxon>Hypocreaceae</taxon>
        <taxon>Trichoderma</taxon>
    </lineage>
</organism>
<evidence type="ECO:0000313" key="3">
    <source>
        <dbReference type="EMBL" id="EHK41225.1"/>
    </source>
</evidence>
<feature type="signal peptide" evidence="2">
    <location>
        <begin position="1"/>
        <end position="15"/>
    </location>
</feature>
<protein>
    <submittedName>
        <fullName evidence="3">Uncharacterized protein</fullName>
    </submittedName>
</protein>
<sequence length="221" mass="24039">MYLLLFVSISSLGSGSYSGSRAEYSQPRRPSLTLALTLALTPQQARQKTHRPSSCYLYLVPFHASIAPRSNVEKCSAPGRPVPALCLATRASEPSRFCSLLPSICITHLQPGELVQVKARSLRWDAGKDASMCEASLANPLWRCPRDMHQHAVEMKKVAGLEIARPLFCSAATSASTSLNLAHVGVVLLAPPAFPNDKPVTGHARRQTRKKRKKATPQAET</sequence>
<comment type="caution">
    <text evidence="3">The sequence shown here is derived from an EMBL/GenBank/DDBJ whole genome shotgun (WGS) entry which is preliminary data.</text>
</comment>
<evidence type="ECO:0000256" key="1">
    <source>
        <dbReference type="SAM" id="MobiDB-lite"/>
    </source>
</evidence>
<dbReference type="Proteomes" id="UP000005426">
    <property type="component" value="Unassembled WGS sequence"/>
</dbReference>
<feature type="chain" id="PRO_5013402237" evidence="2">
    <location>
        <begin position="16"/>
        <end position="221"/>
    </location>
</feature>
<keyword evidence="4" id="KW-1185">Reference proteome</keyword>
<accession>G9P4T1</accession>